<dbReference type="Proteomes" id="UP001164712">
    <property type="component" value="Chromosome"/>
</dbReference>
<dbReference type="InterPro" id="IPR052713">
    <property type="entry name" value="FeoA"/>
</dbReference>
<keyword evidence="4" id="KW-1185">Reference proteome</keyword>
<evidence type="ECO:0000256" key="1">
    <source>
        <dbReference type="ARBA" id="ARBA00023004"/>
    </source>
</evidence>
<protein>
    <submittedName>
        <fullName evidence="3">Ferrous iron transporter A</fullName>
    </submittedName>
</protein>
<dbReference type="InterPro" id="IPR008988">
    <property type="entry name" value="Transcriptional_repressor_C"/>
</dbReference>
<proteinExistence type="predicted"/>
<reference evidence="3" key="1">
    <citation type="submission" date="2022-12" db="EMBL/GenBank/DDBJ databases">
        <title>Complete genome sequence of an Australian strain of Rouxiella badensis DAR84756 and resolution of the R. badensis DSM100043 and R. chamberiensis DSM28324 genomes.</title>
        <authorList>
            <person name="Paul S."/>
            <person name="Anderson P.J."/>
            <person name="Maynard G."/>
            <person name="Dyall-Smith M."/>
            <person name="Kudinha T."/>
        </authorList>
    </citation>
    <scope>NUCLEOTIDE SEQUENCE</scope>
    <source>
        <strain evidence="3">DSM 28324</strain>
    </source>
</reference>
<dbReference type="PANTHER" id="PTHR42954:SF2">
    <property type="entry name" value="FE(2+) TRANSPORT PROTEIN A"/>
    <property type="match status" value="1"/>
</dbReference>
<dbReference type="EMBL" id="CP114058">
    <property type="protein sequence ID" value="WAT00803.1"/>
    <property type="molecule type" value="Genomic_DNA"/>
</dbReference>
<gene>
    <name evidence="3" type="primary">feoA</name>
    <name evidence="3" type="ORF">O1V66_18590</name>
</gene>
<evidence type="ECO:0000313" key="4">
    <source>
        <dbReference type="Proteomes" id="UP001164712"/>
    </source>
</evidence>
<organism evidence="3 4">
    <name type="scientific">Rouxiella chamberiensis</name>
    <dbReference type="NCBI Taxonomy" id="1513468"/>
    <lineage>
        <taxon>Bacteria</taxon>
        <taxon>Pseudomonadati</taxon>
        <taxon>Pseudomonadota</taxon>
        <taxon>Gammaproteobacteria</taxon>
        <taxon>Enterobacterales</taxon>
        <taxon>Yersiniaceae</taxon>
        <taxon>Rouxiella</taxon>
    </lineage>
</organism>
<dbReference type="InterPro" id="IPR038157">
    <property type="entry name" value="FeoA_core_dom"/>
</dbReference>
<evidence type="ECO:0000313" key="3">
    <source>
        <dbReference type="EMBL" id="WAT00803.1"/>
    </source>
</evidence>
<name>A0ABY7HNI0_9GAMM</name>
<dbReference type="SUPFAM" id="SSF50037">
    <property type="entry name" value="C-terminal domain of transcriptional repressors"/>
    <property type="match status" value="1"/>
</dbReference>
<accession>A0ABY7HNI0</accession>
<dbReference type="NCBIfam" id="NF007106">
    <property type="entry name" value="PRK09555.1"/>
    <property type="match status" value="1"/>
</dbReference>
<sequence>MQFLTRRSYKIIGFSRDISPSYRQKLLSLGMLPGAVFNVMRVAPFGDPLHIETCRTQLALRKKTCFS</sequence>
<dbReference type="Gene3D" id="2.30.30.90">
    <property type="match status" value="1"/>
</dbReference>
<feature type="domain" description="Ferrous iron transporter FeoA-like" evidence="2">
    <location>
        <begin position="10"/>
        <end position="63"/>
    </location>
</feature>
<dbReference type="Pfam" id="PF04023">
    <property type="entry name" value="FeoA"/>
    <property type="match status" value="1"/>
</dbReference>
<evidence type="ECO:0000259" key="2">
    <source>
        <dbReference type="Pfam" id="PF04023"/>
    </source>
</evidence>
<dbReference type="RefSeq" id="WP_269127961.1">
    <property type="nucleotide sequence ID" value="NZ_CP114058.1"/>
</dbReference>
<dbReference type="PANTHER" id="PTHR42954">
    <property type="entry name" value="FE(2+) TRANSPORT PROTEIN A"/>
    <property type="match status" value="1"/>
</dbReference>
<dbReference type="InterPro" id="IPR007167">
    <property type="entry name" value="Fe-transptr_FeoA-like"/>
</dbReference>
<keyword evidence="1" id="KW-0408">Iron</keyword>